<gene>
    <name evidence="3" type="ORF">N1851_000280</name>
</gene>
<reference evidence="3" key="1">
    <citation type="journal article" date="2023" name="Front. Mar. Sci.">
        <title>A new Merluccius polli reference genome to investigate the effects of global change in West African waters.</title>
        <authorList>
            <person name="Mateo J.L."/>
            <person name="Blanco-Fernandez C."/>
            <person name="Garcia-Vazquez E."/>
            <person name="Machado-Schiaffino G."/>
        </authorList>
    </citation>
    <scope>NUCLEOTIDE SEQUENCE</scope>
    <source>
        <strain evidence="3">C29</strain>
        <tissue evidence="3">Fin</tissue>
    </source>
</reference>
<dbReference type="SMART" id="SM00355">
    <property type="entry name" value="ZnF_C2H2"/>
    <property type="match status" value="2"/>
</dbReference>
<keyword evidence="1" id="KW-0862">Zinc</keyword>
<protein>
    <recommendedName>
        <fullName evidence="2">C2H2-type domain-containing protein</fullName>
    </recommendedName>
</protein>
<dbReference type="GO" id="GO:0008270">
    <property type="term" value="F:zinc ion binding"/>
    <property type="evidence" value="ECO:0007669"/>
    <property type="project" value="UniProtKB-KW"/>
</dbReference>
<keyword evidence="1" id="KW-0863">Zinc-finger</keyword>
<dbReference type="InterPro" id="IPR013087">
    <property type="entry name" value="Znf_C2H2_type"/>
</dbReference>
<name>A0AA47PBY5_MERPO</name>
<accession>A0AA47PBY5</accession>
<organism evidence="3 4">
    <name type="scientific">Merluccius polli</name>
    <name type="common">Benguela hake</name>
    <name type="synonym">Merluccius cadenati</name>
    <dbReference type="NCBI Taxonomy" id="89951"/>
    <lineage>
        <taxon>Eukaryota</taxon>
        <taxon>Metazoa</taxon>
        <taxon>Chordata</taxon>
        <taxon>Craniata</taxon>
        <taxon>Vertebrata</taxon>
        <taxon>Euteleostomi</taxon>
        <taxon>Actinopterygii</taxon>
        <taxon>Neopterygii</taxon>
        <taxon>Teleostei</taxon>
        <taxon>Neoteleostei</taxon>
        <taxon>Acanthomorphata</taxon>
        <taxon>Zeiogadaria</taxon>
        <taxon>Gadariae</taxon>
        <taxon>Gadiformes</taxon>
        <taxon>Gadoidei</taxon>
        <taxon>Merlucciidae</taxon>
        <taxon>Merluccius</taxon>
    </lineage>
</organism>
<evidence type="ECO:0000313" key="4">
    <source>
        <dbReference type="Proteomes" id="UP001174136"/>
    </source>
</evidence>
<dbReference type="PROSITE" id="PS00028">
    <property type="entry name" value="ZINC_FINGER_C2H2_1"/>
    <property type="match status" value="1"/>
</dbReference>
<dbReference type="Gene3D" id="3.30.160.60">
    <property type="entry name" value="Classic Zinc Finger"/>
    <property type="match status" value="1"/>
</dbReference>
<comment type="caution">
    <text evidence="3">The sequence shown here is derived from an EMBL/GenBank/DDBJ whole genome shotgun (WGS) entry which is preliminary data.</text>
</comment>
<evidence type="ECO:0000259" key="2">
    <source>
        <dbReference type="PROSITE" id="PS50157"/>
    </source>
</evidence>
<dbReference type="EMBL" id="JAOPHQ010000009">
    <property type="protein sequence ID" value="KAK0156410.1"/>
    <property type="molecule type" value="Genomic_DNA"/>
</dbReference>
<dbReference type="PROSITE" id="PS50157">
    <property type="entry name" value="ZINC_FINGER_C2H2_2"/>
    <property type="match status" value="1"/>
</dbReference>
<evidence type="ECO:0000313" key="3">
    <source>
        <dbReference type="EMBL" id="KAK0156410.1"/>
    </source>
</evidence>
<evidence type="ECO:0000256" key="1">
    <source>
        <dbReference type="PROSITE-ProRule" id="PRU00042"/>
    </source>
</evidence>
<proteinExistence type="predicted"/>
<dbReference type="AlphaFoldDB" id="A0AA47PBY5"/>
<sequence length="206" mass="23828">MEGSHQMFSEVTSLLACVGPQCIFCLKKELANKYHLQKKHLREAIYFLENNQEKCVVACYCTDSKEASRCHYHCPFCDFKVLHQTKDEFTCPHCTAVLSAPKNLKRHIRDVHNIDTTPMTCIDIRNGIYVTPKYGHSPFFPIHVIKSTYPPKIDCEVNKCHCLVIRKYWKIMCTPRNNHKCQTVCQASNPHIYLNTGHAEQRADVI</sequence>
<keyword evidence="1" id="KW-0479">Metal-binding</keyword>
<keyword evidence="4" id="KW-1185">Reference proteome</keyword>
<dbReference type="Proteomes" id="UP001174136">
    <property type="component" value="Unassembled WGS sequence"/>
</dbReference>
<feature type="domain" description="C2H2-type" evidence="2">
    <location>
        <begin position="89"/>
        <end position="117"/>
    </location>
</feature>